<dbReference type="PANTHER" id="PTHR10012:SF0">
    <property type="entry name" value="SERINE_THREONINE-PROTEIN PHOSPHATASE 2A ACTIVATOR"/>
    <property type="match status" value="1"/>
</dbReference>
<evidence type="ECO:0000256" key="4">
    <source>
        <dbReference type="ARBA" id="ARBA00013194"/>
    </source>
</evidence>
<evidence type="ECO:0000313" key="12">
    <source>
        <dbReference type="EMBL" id="JAC52327.1"/>
    </source>
</evidence>
<evidence type="ECO:0000256" key="3">
    <source>
        <dbReference type="ARBA" id="ARBA00011019"/>
    </source>
</evidence>
<dbReference type="OrthoDB" id="16120at2759"/>
<proteinExistence type="inferred from homology"/>
<dbReference type="CDD" id="cd04087">
    <property type="entry name" value="PTPA"/>
    <property type="match status" value="1"/>
</dbReference>
<dbReference type="InterPro" id="IPR037218">
    <property type="entry name" value="PTPA_sf"/>
</dbReference>
<dbReference type="Pfam" id="PF03095">
    <property type="entry name" value="PTPA"/>
    <property type="match status" value="1"/>
</dbReference>
<keyword evidence="7 10" id="KW-0413">Isomerase</keyword>
<evidence type="ECO:0000256" key="6">
    <source>
        <dbReference type="ARBA" id="ARBA00023110"/>
    </source>
</evidence>
<dbReference type="EMBL" id="GAKP01006624">
    <property type="protein sequence ID" value="JAC52328.1"/>
    <property type="molecule type" value="Transcribed_RNA"/>
</dbReference>
<evidence type="ECO:0000256" key="1">
    <source>
        <dbReference type="ARBA" id="ARBA00000971"/>
    </source>
</evidence>
<dbReference type="GO" id="GO:0008160">
    <property type="term" value="F:protein tyrosine phosphatase activator activity"/>
    <property type="evidence" value="ECO:0007669"/>
    <property type="project" value="TreeGrafter"/>
</dbReference>
<protein>
    <recommendedName>
        <fullName evidence="8 10">Serine/threonine-protein phosphatase 2A activator</fullName>
        <ecNumber evidence="4 10">5.2.1.8</ecNumber>
    </recommendedName>
    <alternativeName>
        <fullName evidence="9 10">Phosphotyrosyl phosphatase activator</fullName>
    </alternativeName>
</protein>
<feature type="compositionally biased region" description="Low complexity" evidence="11">
    <location>
        <begin position="331"/>
        <end position="347"/>
    </location>
</feature>
<gene>
    <name evidence="12" type="primary">PTPA</name>
</gene>
<keyword evidence="6 10" id="KW-0697">Rotamase</keyword>
<feature type="region of interest" description="Disordered" evidence="11">
    <location>
        <begin position="331"/>
        <end position="350"/>
    </location>
</feature>
<dbReference type="EMBL" id="GAKP01006625">
    <property type="protein sequence ID" value="JAC52327.1"/>
    <property type="molecule type" value="Transcribed_RNA"/>
</dbReference>
<dbReference type="GO" id="GO:0007052">
    <property type="term" value="P:mitotic spindle organization"/>
    <property type="evidence" value="ECO:0007669"/>
    <property type="project" value="TreeGrafter"/>
</dbReference>
<feature type="region of interest" description="Disordered" evidence="11">
    <location>
        <begin position="361"/>
        <end position="387"/>
    </location>
</feature>
<dbReference type="KEGG" id="bdr:105229251"/>
<keyword evidence="5 10" id="KW-0963">Cytoplasm</keyword>
<dbReference type="GO" id="GO:0005634">
    <property type="term" value="C:nucleus"/>
    <property type="evidence" value="ECO:0007669"/>
    <property type="project" value="TreeGrafter"/>
</dbReference>
<dbReference type="SUPFAM" id="SSF140984">
    <property type="entry name" value="PTPA-like"/>
    <property type="match status" value="1"/>
</dbReference>
<dbReference type="FunFam" id="1.20.120.1150:FF:000002">
    <property type="entry name" value="Serine/threonine-protein phosphatase 2A activator"/>
    <property type="match status" value="1"/>
</dbReference>
<dbReference type="PIRSF" id="PIRSF016325">
    <property type="entry name" value="Phstyr_phstse_ac"/>
    <property type="match status" value="1"/>
</dbReference>
<dbReference type="AlphaFoldDB" id="A0A034WDC1"/>
<sequence>MDEFRKSDIPFEALSGHEPSKHVKIPQDIVKWQRSEAYYDLLGFINAVSYAIQGKRINDPNIYISPTMKNVLGIFDKLNKLVDESPPVDQPTRFGNKGYRVWARKMHRDIFVFMKEALPQEKCDLFSELGAYLSESFGNSVRIDYGTGHELSFIFFLCALFKAKIFTEEDSIACALRLFNSYLIFVRRLQKEYHLEPAGSQGVWSLDDFQFVPFVWGSAQLSFNSPFDPARFLDEDIINEYKDDYLFIGCIDYIKQVKTGHFAEHSNQLWSISAVPSWTKINSGLVKMYQKEILSKYPIMQHALFGKLLRFDPVTPGTALPVARLGFIHPSSTKSSTNSSSSGKSGSQILETEKYDASLQSVVKSPKSLEEDQDKNDKPTDAAENPV</sequence>
<evidence type="ECO:0000256" key="7">
    <source>
        <dbReference type="ARBA" id="ARBA00023235"/>
    </source>
</evidence>
<evidence type="ECO:0000256" key="5">
    <source>
        <dbReference type="ARBA" id="ARBA00022490"/>
    </source>
</evidence>
<evidence type="ECO:0000256" key="9">
    <source>
        <dbReference type="ARBA" id="ARBA00044820"/>
    </source>
</evidence>
<comment type="function">
    <text evidence="10">PPIases accelerate the folding of proteins. It catalyzes the cis-trans isomerization of proline imidic peptide bonds in oligopeptides.</text>
</comment>
<comment type="similarity">
    <text evidence="3 10">Belongs to the PTPA-type PPIase family.</text>
</comment>
<dbReference type="GO" id="GO:0003755">
    <property type="term" value="F:peptidyl-prolyl cis-trans isomerase activity"/>
    <property type="evidence" value="ECO:0007669"/>
    <property type="project" value="UniProtKB-KW"/>
</dbReference>
<comment type="catalytic activity">
    <reaction evidence="1 10">
        <text>[protein]-peptidylproline (omega=180) = [protein]-peptidylproline (omega=0)</text>
        <dbReference type="Rhea" id="RHEA:16237"/>
        <dbReference type="Rhea" id="RHEA-COMP:10747"/>
        <dbReference type="Rhea" id="RHEA-COMP:10748"/>
        <dbReference type="ChEBI" id="CHEBI:83833"/>
        <dbReference type="ChEBI" id="CHEBI:83834"/>
        <dbReference type="EC" id="5.2.1.8"/>
    </reaction>
</comment>
<dbReference type="PANTHER" id="PTHR10012">
    <property type="entry name" value="SERINE/THREONINE-PROTEIN PHOSPHATASE 2A REGULATORY SUBUNIT B"/>
    <property type="match status" value="1"/>
</dbReference>
<evidence type="ECO:0000256" key="8">
    <source>
        <dbReference type="ARBA" id="ARBA00044786"/>
    </source>
</evidence>
<dbReference type="Gene3D" id="1.20.120.1150">
    <property type="match status" value="1"/>
</dbReference>
<dbReference type="GO" id="GO:0000159">
    <property type="term" value="C:protein phosphatase type 2A complex"/>
    <property type="evidence" value="ECO:0007669"/>
    <property type="project" value="TreeGrafter"/>
</dbReference>
<feature type="compositionally biased region" description="Basic and acidic residues" evidence="11">
    <location>
        <begin position="367"/>
        <end position="381"/>
    </location>
</feature>
<dbReference type="RefSeq" id="XP_011207697.2">
    <property type="nucleotide sequence ID" value="XM_011209395.4"/>
</dbReference>
<evidence type="ECO:0000256" key="11">
    <source>
        <dbReference type="SAM" id="MobiDB-lite"/>
    </source>
</evidence>
<dbReference type="CTD" id="5524"/>
<reference evidence="12" key="1">
    <citation type="journal article" date="2014" name="BMC Genomics">
        <title>Characterizing the developmental transcriptome of the oriental fruit fly, Bactrocera dorsalis (Diptera: Tephritidae) through comparative genomic analysis with Drosophila melanogaster utilizing modENCODE datasets.</title>
        <authorList>
            <person name="Geib S.M."/>
            <person name="Calla B."/>
            <person name="Hall B."/>
            <person name="Hou S."/>
            <person name="Manoukis N.C."/>
        </authorList>
    </citation>
    <scope>NUCLEOTIDE SEQUENCE</scope>
    <source>
        <strain evidence="12">Punador</strain>
    </source>
</reference>
<name>A0A034WDC1_BACDO</name>
<dbReference type="InterPro" id="IPR004327">
    <property type="entry name" value="Phstyr_phstse_ac"/>
</dbReference>
<comment type="subcellular location">
    <subcellularLocation>
        <location evidence="2 10">Cytoplasm</location>
    </subcellularLocation>
</comment>
<organism evidence="12">
    <name type="scientific">Bactrocera dorsalis</name>
    <name type="common">Oriental fruit fly</name>
    <name type="synonym">Dacus dorsalis</name>
    <dbReference type="NCBI Taxonomy" id="27457"/>
    <lineage>
        <taxon>Eukaryota</taxon>
        <taxon>Metazoa</taxon>
        <taxon>Ecdysozoa</taxon>
        <taxon>Arthropoda</taxon>
        <taxon>Hexapoda</taxon>
        <taxon>Insecta</taxon>
        <taxon>Pterygota</taxon>
        <taxon>Neoptera</taxon>
        <taxon>Endopterygota</taxon>
        <taxon>Diptera</taxon>
        <taxon>Brachycera</taxon>
        <taxon>Muscomorpha</taxon>
        <taxon>Tephritoidea</taxon>
        <taxon>Tephritidae</taxon>
        <taxon>Bactrocera</taxon>
        <taxon>Bactrocera</taxon>
    </lineage>
</organism>
<dbReference type="GeneID" id="105229251"/>
<evidence type="ECO:0000256" key="2">
    <source>
        <dbReference type="ARBA" id="ARBA00004496"/>
    </source>
</evidence>
<dbReference type="EC" id="5.2.1.8" evidence="4 10"/>
<dbReference type="InterPro" id="IPR043170">
    <property type="entry name" value="PTPA_C_lid"/>
</dbReference>
<accession>A0A034WDC1</accession>
<evidence type="ECO:0000256" key="10">
    <source>
        <dbReference type="RuleBase" id="RU361210"/>
    </source>
</evidence>
<dbReference type="GO" id="GO:0005737">
    <property type="term" value="C:cytoplasm"/>
    <property type="evidence" value="ECO:0007669"/>
    <property type="project" value="UniProtKB-SubCell"/>
</dbReference>